<dbReference type="InterPro" id="IPR011008">
    <property type="entry name" value="Dimeric_a/b-barrel"/>
</dbReference>
<organism evidence="2 3">
    <name type="scientific">Frondihabitans sucicola</name>
    <dbReference type="NCBI Taxonomy" id="1268041"/>
    <lineage>
        <taxon>Bacteria</taxon>
        <taxon>Bacillati</taxon>
        <taxon>Actinomycetota</taxon>
        <taxon>Actinomycetes</taxon>
        <taxon>Micrococcales</taxon>
        <taxon>Microbacteriaceae</taxon>
        <taxon>Frondihabitans</taxon>
    </lineage>
</organism>
<dbReference type="RefSeq" id="WP_286344970.1">
    <property type="nucleotide sequence ID" value="NZ_AP027732.1"/>
</dbReference>
<evidence type="ECO:0000259" key="1">
    <source>
        <dbReference type="Pfam" id="PF02426"/>
    </source>
</evidence>
<dbReference type="InterPro" id="IPR026029">
    <property type="entry name" value="MLI_dom"/>
</dbReference>
<feature type="domain" description="Muconolactone isomerase" evidence="1">
    <location>
        <begin position="8"/>
        <end position="79"/>
    </location>
</feature>
<dbReference type="EMBL" id="AP027732">
    <property type="protein sequence ID" value="BDZ47899.1"/>
    <property type="molecule type" value="Genomic_DNA"/>
</dbReference>
<gene>
    <name evidence="2" type="ORF">GCM10025867_01400</name>
</gene>
<reference evidence="3" key="1">
    <citation type="journal article" date="2019" name="Int. J. Syst. Evol. Microbiol.">
        <title>The Global Catalogue of Microorganisms (GCM) 10K type strain sequencing project: providing services to taxonomists for standard genome sequencing and annotation.</title>
        <authorList>
            <consortium name="The Broad Institute Genomics Platform"/>
            <consortium name="The Broad Institute Genome Sequencing Center for Infectious Disease"/>
            <person name="Wu L."/>
            <person name="Ma J."/>
        </authorList>
    </citation>
    <scope>NUCLEOTIDE SEQUENCE [LARGE SCALE GENOMIC DNA]</scope>
    <source>
        <strain evidence="3">NBRC 108728</strain>
    </source>
</reference>
<sequence>MRYIVVSTNTSDATDLLAAEGERATQLVADGVFLTVWPKADMTGAVVLAEAADDEAIRRALDTMPTIAAEAGTYEIIPLLEGASRP</sequence>
<dbReference type="Pfam" id="PF02426">
    <property type="entry name" value="MIase"/>
    <property type="match status" value="1"/>
</dbReference>
<dbReference type="SUPFAM" id="SSF54909">
    <property type="entry name" value="Dimeric alpha+beta barrel"/>
    <property type="match status" value="1"/>
</dbReference>
<proteinExistence type="predicted"/>
<accession>A0ABN6XSE4</accession>
<dbReference type="Proteomes" id="UP001321486">
    <property type="component" value="Chromosome"/>
</dbReference>
<keyword evidence="3" id="KW-1185">Reference proteome</keyword>
<dbReference type="Gene3D" id="3.30.70.1060">
    <property type="entry name" value="Dimeric alpha+beta barrel"/>
    <property type="match status" value="1"/>
</dbReference>
<evidence type="ECO:0000313" key="2">
    <source>
        <dbReference type="EMBL" id="BDZ47899.1"/>
    </source>
</evidence>
<name>A0ABN6XSE4_9MICO</name>
<evidence type="ECO:0000313" key="3">
    <source>
        <dbReference type="Proteomes" id="UP001321486"/>
    </source>
</evidence>
<protein>
    <recommendedName>
        <fullName evidence="1">Muconolactone isomerase domain-containing protein</fullName>
    </recommendedName>
</protein>